<evidence type="ECO:0000313" key="1">
    <source>
        <dbReference type="EMBL" id="BDI32915.1"/>
    </source>
</evidence>
<accession>A0A402CPR1</accession>
<evidence type="ECO:0000313" key="2">
    <source>
        <dbReference type="Proteomes" id="UP000287394"/>
    </source>
</evidence>
<dbReference type="KEGG" id="ccot:CCAX7_49660"/>
<sequence>MNEAPQPISMTRIDSDELIQDEETPEAIDFSIVLSQTPPEEWAASFTAAYHDLNHGIKPPVRLEGDRIWISFLPRYNSELPLYLRFLQAVVNESNRQVQLTYEIHQNSAKDQMRMQFRDLLRQTALPA</sequence>
<keyword evidence="2" id="KW-1185">Reference proteome</keyword>
<organism evidence="1 2">
    <name type="scientific">Capsulimonas corticalis</name>
    <dbReference type="NCBI Taxonomy" id="2219043"/>
    <lineage>
        <taxon>Bacteria</taxon>
        <taxon>Bacillati</taxon>
        <taxon>Armatimonadota</taxon>
        <taxon>Armatimonadia</taxon>
        <taxon>Capsulimonadales</taxon>
        <taxon>Capsulimonadaceae</taxon>
        <taxon>Capsulimonas</taxon>
    </lineage>
</organism>
<proteinExistence type="predicted"/>
<gene>
    <name evidence="1" type="ORF">CCAX7_49660</name>
</gene>
<protein>
    <submittedName>
        <fullName evidence="1">Uncharacterized protein</fullName>
    </submittedName>
</protein>
<name>A0A402CPR1_9BACT</name>
<dbReference type="AlphaFoldDB" id="A0A402CPR1"/>
<dbReference type="EMBL" id="AP025739">
    <property type="protein sequence ID" value="BDI32915.1"/>
    <property type="molecule type" value="Genomic_DNA"/>
</dbReference>
<dbReference type="Proteomes" id="UP000287394">
    <property type="component" value="Chromosome"/>
</dbReference>
<reference evidence="1 2" key="1">
    <citation type="journal article" date="2019" name="Int. J. Syst. Evol. Microbiol.">
        <title>Capsulimonas corticalis gen. nov., sp. nov., an aerobic capsulated bacterium, of a novel bacterial order, Capsulimonadales ord. nov., of the class Armatimonadia of the phylum Armatimonadetes.</title>
        <authorList>
            <person name="Li J."/>
            <person name="Kudo C."/>
            <person name="Tonouchi A."/>
        </authorList>
    </citation>
    <scope>NUCLEOTIDE SEQUENCE [LARGE SCALE GENOMIC DNA]</scope>
    <source>
        <strain evidence="1 2">AX-7</strain>
    </source>
</reference>
<dbReference type="RefSeq" id="WP_119319398.1">
    <property type="nucleotide sequence ID" value="NZ_AP025739.1"/>
</dbReference>